<dbReference type="Gene3D" id="3.40.50.720">
    <property type="entry name" value="NAD(P)-binding Rossmann-like Domain"/>
    <property type="match status" value="1"/>
</dbReference>
<dbReference type="InterPro" id="IPR036291">
    <property type="entry name" value="NAD(P)-bd_dom_sf"/>
</dbReference>
<dbReference type="Pfam" id="PF00106">
    <property type="entry name" value="adh_short"/>
    <property type="match status" value="1"/>
</dbReference>
<dbReference type="AlphaFoldDB" id="A0A1G7U3G4"/>
<evidence type="ECO:0000313" key="2">
    <source>
        <dbReference type="Proteomes" id="UP000198614"/>
    </source>
</evidence>
<accession>A0A1G7U3G4</accession>
<reference evidence="1 2" key="1">
    <citation type="submission" date="2016-10" db="EMBL/GenBank/DDBJ databases">
        <authorList>
            <person name="de Groot N.N."/>
        </authorList>
    </citation>
    <scope>NUCLEOTIDE SEQUENCE [LARGE SCALE GENOMIC DNA]</scope>
    <source>
        <strain evidence="1 2">CGMCC 4.1859</strain>
    </source>
</reference>
<evidence type="ECO:0000313" key="1">
    <source>
        <dbReference type="EMBL" id="SDG41944.1"/>
    </source>
</evidence>
<dbReference type="OrthoDB" id="9799818at2"/>
<dbReference type="PANTHER" id="PTHR43431">
    <property type="entry name" value="OXIDOREDUCTASE, SHORT CHAIN DEHYDROGENASE/REDUCTASE FAMILY (AFU_ORTHOLOGUE AFUA_5G14000)"/>
    <property type="match status" value="1"/>
</dbReference>
<proteinExistence type="predicted"/>
<name>A0A1G7U3G4_9ACTN</name>
<organism evidence="1 2">
    <name type="scientific">Streptomyces griseoaurantiacus</name>
    <dbReference type="NCBI Taxonomy" id="68213"/>
    <lineage>
        <taxon>Bacteria</taxon>
        <taxon>Bacillati</taxon>
        <taxon>Actinomycetota</taxon>
        <taxon>Actinomycetes</taxon>
        <taxon>Kitasatosporales</taxon>
        <taxon>Streptomycetaceae</taxon>
        <taxon>Streptomyces</taxon>
        <taxon>Streptomyces aurantiacus group</taxon>
    </lineage>
</organism>
<gene>
    <name evidence="1" type="ORF">SAMN05216260_11975</name>
</gene>
<dbReference type="InterPro" id="IPR002347">
    <property type="entry name" value="SDR_fam"/>
</dbReference>
<dbReference type="Proteomes" id="UP000198614">
    <property type="component" value="Unassembled WGS sequence"/>
</dbReference>
<dbReference type="SUPFAM" id="SSF51735">
    <property type="entry name" value="NAD(P)-binding Rossmann-fold domains"/>
    <property type="match status" value="1"/>
</dbReference>
<dbReference type="EMBL" id="FNAX01000019">
    <property type="protein sequence ID" value="SDG41944.1"/>
    <property type="molecule type" value="Genomic_DNA"/>
</dbReference>
<protein>
    <submittedName>
        <fullName evidence="1">Short chain dehydrogenase</fullName>
    </submittedName>
</protein>
<dbReference type="PANTHER" id="PTHR43431:SF7">
    <property type="entry name" value="OXIDOREDUCTASE, SHORT CHAIN DEHYDROGENASE_REDUCTASE FAMILY (AFU_ORTHOLOGUE AFUA_5G14000)"/>
    <property type="match status" value="1"/>
</dbReference>
<sequence length="241" mass="25025">MSTIAIVGAGPQLGRAIGRRFGAEGFDVALIARGAERLGEIAEELSGEGVRAEVFPADITDRPALHEALTAVEDRLGPVEVLEYSPAPTPADLRRAPIVGAVEVTVESVLAQLDLYLLGGVAAVQHVLPGMLARGSGTVLVTSGAGSGPLIAPHVANIQIATGGMRNWILNLNAALAGTGVHAAHMAIAAYIGQGGHASRPETIAGTHWRMHTDRTEAEVLVEDLPEDYLERGLADKFGDS</sequence>